<feature type="domain" description="HTH lysR-type" evidence="5">
    <location>
        <begin position="15"/>
        <end position="72"/>
    </location>
</feature>
<dbReference type="SUPFAM" id="SSF46785">
    <property type="entry name" value="Winged helix' DNA-binding domain"/>
    <property type="match status" value="1"/>
</dbReference>
<dbReference type="InterPro" id="IPR036390">
    <property type="entry name" value="WH_DNA-bd_sf"/>
</dbReference>
<sequence>MIHIRQYNVTMNRNLDLALVRTFVVVADHSSMTVAANRLHLTQGAVSQQIKRLEEALGCDLFDRVGRQLELTQVGERFLGKAKRLLGMNDEIWADMAARPILGQVRLGVPYDLVGACFAPIFKAFTEAWPNVEMAIVCGSSPELAEALARGSLDVAVIEEPATEASGECLRVERLVWVGARGGSAHLKRPLPVSMVSDTCAFRQTVLGALGSSGIEWRTVFESGNIEATTATVRSGLAVTAWLTSTVPADLDILSADAQLPELPPFAISLRFPAQGANPAGRELAQFIRDGLLRQHRPAPM</sequence>
<evidence type="ECO:0000259" key="5">
    <source>
        <dbReference type="PROSITE" id="PS50931"/>
    </source>
</evidence>
<reference evidence="6 7" key="1">
    <citation type="submission" date="2016-10" db="EMBL/GenBank/DDBJ databases">
        <authorList>
            <person name="de Groot N.N."/>
        </authorList>
    </citation>
    <scope>NUCLEOTIDE SEQUENCE [LARGE SCALE GENOMIC DNA]</scope>
    <source>
        <strain evidence="6 7">LMG 23650</strain>
    </source>
</reference>
<organism evidence="6 7">
    <name type="scientific">Paraburkholderia megapolitana</name>
    <dbReference type="NCBI Taxonomy" id="420953"/>
    <lineage>
        <taxon>Bacteria</taxon>
        <taxon>Pseudomonadati</taxon>
        <taxon>Pseudomonadota</taxon>
        <taxon>Betaproteobacteria</taxon>
        <taxon>Burkholderiales</taxon>
        <taxon>Burkholderiaceae</taxon>
        <taxon>Paraburkholderia</taxon>
    </lineage>
</organism>
<dbReference type="GO" id="GO:0003677">
    <property type="term" value="F:DNA binding"/>
    <property type="evidence" value="ECO:0007669"/>
    <property type="project" value="UniProtKB-KW"/>
</dbReference>
<comment type="similarity">
    <text evidence="1">Belongs to the LysR transcriptional regulatory family.</text>
</comment>
<dbReference type="PANTHER" id="PTHR30579:SF7">
    <property type="entry name" value="HTH-TYPE TRANSCRIPTIONAL REGULATOR LRHA-RELATED"/>
    <property type="match status" value="1"/>
</dbReference>
<evidence type="ECO:0000313" key="6">
    <source>
        <dbReference type="EMBL" id="SFJ12309.1"/>
    </source>
</evidence>
<dbReference type="AlphaFoldDB" id="A0A1I3NSY0"/>
<dbReference type="EMBL" id="FOQU01000005">
    <property type="protein sequence ID" value="SFJ12309.1"/>
    <property type="molecule type" value="Genomic_DNA"/>
</dbReference>
<keyword evidence="7" id="KW-1185">Reference proteome</keyword>
<dbReference type="PRINTS" id="PR00039">
    <property type="entry name" value="HTHLYSR"/>
</dbReference>
<dbReference type="PROSITE" id="PS50931">
    <property type="entry name" value="HTH_LYSR"/>
    <property type="match status" value="1"/>
</dbReference>
<keyword evidence="2" id="KW-0805">Transcription regulation</keyword>
<dbReference type="InterPro" id="IPR036388">
    <property type="entry name" value="WH-like_DNA-bd_sf"/>
</dbReference>
<dbReference type="InterPro" id="IPR000847">
    <property type="entry name" value="LysR_HTH_N"/>
</dbReference>
<dbReference type="GO" id="GO:0003700">
    <property type="term" value="F:DNA-binding transcription factor activity"/>
    <property type="evidence" value="ECO:0007669"/>
    <property type="project" value="InterPro"/>
</dbReference>
<dbReference type="Gene3D" id="3.40.190.10">
    <property type="entry name" value="Periplasmic binding protein-like II"/>
    <property type="match status" value="2"/>
</dbReference>
<dbReference type="FunFam" id="1.10.10.10:FF:000001">
    <property type="entry name" value="LysR family transcriptional regulator"/>
    <property type="match status" value="1"/>
</dbReference>
<dbReference type="Pfam" id="PF00126">
    <property type="entry name" value="HTH_1"/>
    <property type="match status" value="1"/>
</dbReference>
<dbReference type="PANTHER" id="PTHR30579">
    <property type="entry name" value="TRANSCRIPTIONAL REGULATOR"/>
    <property type="match status" value="1"/>
</dbReference>
<keyword evidence="3 6" id="KW-0238">DNA-binding</keyword>
<evidence type="ECO:0000256" key="2">
    <source>
        <dbReference type="ARBA" id="ARBA00023015"/>
    </source>
</evidence>
<evidence type="ECO:0000256" key="3">
    <source>
        <dbReference type="ARBA" id="ARBA00023125"/>
    </source>
</evidence>
<dbReference type="SUPFAM" id="SSF53850">
    <property type="entry name" value="Periplasmic binding protein-like II"/>
    <property type="match status" value="1"/>
</dbReference>
<name>A0A1I3NSY0_9BURK</name>
<dbReference type="Proteomes" id="UP000199548">
    <property type="component" value="Unassembled WGS sequence"/>
</dbReference>
<dbReference type="InterPro" id="IPR050176">
    <property type="entry name" value="LTTR"/>
</dbReference>
<accession>A0A1I3NSY0</accession>
<dbReference type="InterPro" id="IPR005119">
    <property type="entry name" value="LysR_subst-bd"/>
</dbReference>
<evidence type="ECO:0000256" key="4">
    <source>
        <dbReference type="ARBA" id="ARBA00023163"/>
    </source>
</evidence>
<dbReference type="Pfam" id="PF03466">
    <property type="entry name" value="LysR_substrate"/>
    <property type="match status" value="1"/>
</dbReference>
<gene>
    <name evidence="6" type="ORF">SAMN05192543_105506</name>
</gene>
<keyword evidence="4" id="KW-0804">Transcription</keyword>
<evidence type="ECO:0000313" key="7">
    <source>
        <dbReference type="Proteomes" id="UP000199548"/>
    </source>
</evidence>
<proteinExistence type="inferred from homology"/>
<dbReference type="Gene3D" id="1.10.10.10">
    <property type="entry name" value="Winged helix-like DNA-binding domain superfamily/Winged helix DNA-binding domain"/>
    <property type="match status" value="1"/>
</dbReference>
<evidence type="ECO:0000256" key="1">
    <source>
        <dbReference type="ARBA" id="ARBA00009437"/>
    </source>
</evidence>
<protein>
    <submittedName>
        <fullName evidence="6">DNA-binding transcriptional regulator, LysR family</fullName>
    </submittedName>
</protein>
<dbReference type="STRING" id="420953.SAMN05192543_105506"/>